<comment type="caution">
    <text evidence="1">The sequence shown here is derived from an EMBL/GenBank/DDBJ whole genome shotgun (WGS) entry which is preliminary data.</text>
</comment>
<reference evidence="1 2" key="1">
    <citation type="submission" date="2024-07" db="EMBL/GenBank/DDBJ databases">
        <authorList>
            <person name="Thanompreechachai J."/>
            <person name="Duangmal K."/>
        </authorList>
    </citation>
    <scope>NUCLEOTIDE SEQUENCE [LARGE SCALE GENOMIC DNA]</scope>
    <source>
        <strain evidence="1 2">TBRC 1896</strain>
    </source>
</reference>
<keyword evidence="2" id="KW-1185">Reference proteome</keyword>
<name>A0ABV4I0X2_9ACTN</name>
<evidence type="ECO:0000313" key="1">
    <source>
        <dbReference type="EMBL" id="MEZ0492317.1"/>
    </source>
</evidence>
<organism evidence="1 2">
    <name type="scientific">Kineococcus mangrovi</name>
    <dbReference type="NCBI Taxonomy" id="1660183"/>
    <lineage>
        <taxon>Bacteria</taxon>
        <taxon>Bacillati</taxon>
        <taxon>Actinomycetota</taxon>
        <taxon>Actinomycetes</taxon>
        <taxon>Kineosporiales</taxon>
        <taxon>Kineosporiaceae</taxon>
        <taxon>Kineococcus</taxon>
    </lineage>
</organism>
<evidence type="ECO:0000313" key="2">
    <source>
        <dbReference type="Proteomes" id="UP001566476"/>
    </source>
</evidence>
<dbReference type="RefSeq" id="WP_370718346.1">
    <property type="nucleotide sequence ID" value="NZ_JBGGTQ010000003.1"/>
</dbReference>
<gene>
    <name evidence="1" type="ORF">AB2L28_08705</name>
</gene>
<proteinExistence type="predicted"/>
<accession>A0ABV4I0X2</accession>
<dbReference type="Proteomes" id="UP001566476">
    <property type="component" value="Unassembled WGS sequence"/>
</dbReference>
<dbReference type="EMBL" id="JBGGTQ010000003">
    <property type="protein sequence ID" value="MEZ0492317.1"/>
    <property type="molecule type" value="Genomic_DNA"/>
</dbReference>
<sequence length="45" mass="4673">MVGAPAGPAPGVLDVLLLDAGEPAHHVALATWRRGPPPRLRRARG</sequence>
<protein>
    <submittedName>
        <fullName evidence="1">Uncharacterized protein</fullName>
    </submittedName>
</protein>